<dbReference type="RefSeq" id="WP_271191063.1">
    <property type="nucleotide sequence ID" value="NZ_CP115667.1"/>
</dbReference>
<organism evidence="1 2">
    <name type="scientific">Peptoniphilus equinus</name>
    <dbReference type="NCBI Taxonomy" id="3016343"/>
    <lineage>
        <taxon>Bacteria</taxon>
        <taxon>Bacillati</taxon>
        <taxon>Bacillota</taxon>
        <taxon>Tissierellia</taxon>
        <taxon>Tissierellales</taxon>
        <taxon>Peptoniphilaceae</taxon>
        <taxon>Peptoniphilus</taxon>
    </lineage>
</organism>
<dbReference type="Pfam" id="PF05991">
    <property type="entry name" value="NYN_YacP"/>
    <property type="match status" value="1"/>
</dbReference>
<dbReference type="Proteomes" id="UP001210339">
    <property type="component" value="Chromosome"/>
</dbReference>
<sequence length="175" mass="20108">MRPLKYRRNKSYLLVDGYNVIGQWSRIDKTVPLEDQRRELLDILADYNAETDEDIYVIFDAYLVKKSGGGLHRYKGLTVIFTREFETADHFIERQVAEMGRVRGIRVATSDNIEQQIILSRGGSRLSAREFEAEVDAVSAKRRLRQKQLKKAATLTNGLSIDELQSLKAQVEETD</sequence>
<proteinExistence type="predicted"/>
<dbReference type="PANTHER" id="PTHR34547:SF1">
    <property type="entry name" value="YACP-LIKE NYN DOMAIN PROTEIN"/>
    <property type="match status" value="1"/>
</dbReference>
<dbReference type="CDD" id="cd10912">
    <property type="entry name" value="PIN_YacP-like"/>
    <property type="match status" value="1"/>
</dbReference>
<evidence type="ECO:0000313" key="2">
    <source>
        <dbReference type="Proteomes" id="UP001210339"/>
    </source>
</evidence>
<name>A0ABY7QT64_9FIRM</name>
<protein>
    <submittedName>
        <fullName evidence="1">NYN domain-containing protein</fullName>
    </submittedName>
</protein>
<dbReference type="InterPro" id="IPR010298">
    <property type="entry name" value="YacP-like"/>
</dbReference>
<reference evidence="1 2" key="1">
    <citation type="submission" date="2023-01" db="EMBL/GenBank/DDBJ databases">
        <authorList>
            <person name="Lee S.H."/>
            <person name="Jung H.S."/>
            <person name="Yun J.U."/>
        </authorList>
    </citation>
    <scope>NUCLEOTIDE SEQUENCE [LARGE SCALE GENOMIC DNA]</scope>
    <source>
        <strain evidence="1 2">CBA3646</strain>
    </source>
</reference>
<dbReference type="EMBL" id="CP115667">
    <property type="protein sequence ID" value="WBW49531.1"/>
    <property type="molecule type" value="Genomic_DNA"/>
</dbReference>
<dbReference type="PANTHER" id="PTHR34547">
    <property type="entry name" value="YACP-LIKE NYN DOMAIN PROTEIN"/>
    <property type="match status" value="1"/>
</dbReference>
<accession>A0ABY7QT64</accession>
<gene>
    <name evidence="1" type="ORF">O6R05_05845</name>
</gene>
<evidence type="ECO:0000313" key="1">
    <source>
        <dbReference type="EMBL" id="WBW49531.1"/>
    </source>
</evidence>
<keyword evidence="2" id="KW-1185">Reference proteome</keyword>